<name>A0A2S0NEN3_9HYPH</name>
<dbReference type="EMBL" id="CP027668">
    <property type="protein sequence ID" value="AVO46373.1"/>
    <property type="molecule type" value="Genomic_DNA"/>
</dbReference>
<reference evidence="2 3" key="1">
    <citation type="submission" date="2018-03" db="EMBL/GenBank/DDBJ databases">
        <title>Genome sequencing of Phreatobacter sp.</title>
        <authorList>
            <person name="Kim S.-J."/>
            <person name="Heo J."/>
            <person name="Kwon S.-W."/>
        </authorList>
    </citation>
    <scope>NUCLEOTIDE SEQUENCE [LARGE SCALE GENOMIC DNA]</scope>
    <source>
        <strain evidence="2 3">S-12</strain>
    </source>
</reference>
<dbReference type="InterPro" id="IPR009683">
    <property type="entry name" value="Extensin-like_C"/>
</dbReference>
<dbReference type="AlphaFoldDB" id="A0A2S0NEN3"/>
<dbReference type="Proteomes" id="UP000237889">
    <property type="component" value="Chromosome"/>
</dbReference>
<dbReference type="Pfam" id="PF06904">
    <property type="entry name" value="Extensin-like_C"/>
    <property type="match status" value="1"/>
</dbReference>
<proteinExistence type="predicted"/>
<dbReference type="RefSeq" id="WP_106749713.1">
    <property type="nucleotide sequence ID" value="NZ_CP027668.1"/>
</dbReference>
<dbReference type="KEGG" id="phr:C6569_15670"/>
<accession>A0A2S0NEN3</accession>
<protein>
    <submittedName>
        <fullName evidence="2">Extensin</fullName>
    </submittedName>
</protein>
<evidence type="ECO:0000259" key="1">
    <source>
        <dbReference type="Pfam" id="PF06904"/>
    </source>
</evidence>
<feature type="domain" description="Extensin-like C-terminal" evidence="1">
    <location>
        <begin position="64"/>
        <end position="237"/>
    </location>
</feature>
<evidence type="ECO:0000313" key="2">
    <source>
        <dbReference type="EMBL" id="AVO46373.1"/>
    </source>
</evidence>
<evidence type="ECO:0000313" key="3">
    <source>
        <dbReference type="Proteomes" id="UP000237889"/>
    </source>
</evidence>
<keyword evidence="3" id="KW-1185">Reference proteome</keyword>
<sequence length="237" mass="25357">MAARIARLLVLPLVLGLLFAGALIASGQIVLPPRWDPFAPFDLAEEPGFLTRFKFARARGDGDLCRAALARSGIAFERVPDRATGEGCGFTDAGRTATAGATRLSSPVVLTCRAALSLAMVERHALGAAARTHLGAPVTRVEHLGTYACRNINHAASGRRSRHATADAIDISGFQLADGRRLTLTADWSSAEPGRAAFLRAVRDAACRWFDVTLSPDYNPLHYDHFHLDVGGGRACR</sequence>
<organism evidence="2 3">
    <name type="scientific">Phreatobacter cathodiphilus</name>
    <dbReference type="NCBI Taxonomy" id="1868589"/>
    <lineage>
        <taxon>Bacteria</taxon>
        <taxon>Pseudomonadati</taxon>
        <taxon>Pseudomonadota</taxon>
        <taxon>Alphaproteobacteria</taxon>
        <taxon>Hyphomicrobiales</taxon>
        <taxon>Phreatobacteraceae</taxon>
        <taxon>Phreatobacter</taxon>
    </lineage>
</organism>
<gene>
    <name evidence="2" type="ORF">C6569_15670</name>
</gene>
<dbReference type="OrthoDB" id="9809788at2"/>